<feature type="non-terminal residue" evidence="2">
    <location>
        <position position="1"/>
    </location>
</feature>
<protein>
    <recommendedName>
        <fullName evidence="1">Aldehyde ferredoxin oxidoreductase C-terminal domain-containing protein</fullName>
    </recommendedName>
</protein>
<dbReference type="EMBL" id="BARV01043966">
    <property type="protein sequence ID" value="GAI67763.1"/>
    <property type="molecule type" value="Genomic_DNA"/>
</dbReference>
<dbReference type="InterPro" id="IPR001203">
    <property type="entry name" value="OxRdtase_Ald_Fedxn_C"/>
</dbReference>
<reference evidence="2" key="1">
    <citation type="journal article" date="2014" name="Front. Microbiol.">
        <title>High frequency of phylogenetically diverse reductive dehalogenase-homologous genes in deep subseafloor sedimentary metagenomes.</title>
        <authorList>
            <person name="Kawai M."/>
            <person name="Futagami T."/>
            <person name="Toyoda A."/>
            <person name="Takaki Y."/>
            <person name="Nishi S."/>
            <person name="Hori S."/>
            <person name="Arai W."/>
            <person name="Tsubouchi T."/>
            <person name="Morono Y."/>
            <person name="Uchiyama I."/>
            <person name="Ito T."/>
            <person name="Fujiyama A."/>
            <person name="Inagaki F."/>
            <person name="Takami H."/>
        </authorList>
    </citation>
    <scope>NUCLEOTIDE SEQUENCE</scope>
    <source>
        <strain evidence="2">Expedition CK06-06</strain>
    </source>
</reference>
<dbReference type="Pfam" id="PF01314">
    <property type="entry name" value="AFOR_C"/>
    <property type="match status" value="1"/>
</dbReference>
<dbReference type="GO" id="GO:0009055">
    <property type="term" value="F:electron transfer activity"/>
    <property type="evidence" value="ECO:0007669"/>
    <property type="project" value="InterPro"/>
</dbReference>
<dbReference type="AlphaFoldDB" id="X1QHP4"/>
<comment type="caution">
    <text evidence="2">The sequence shown here is derived from an EMBL/GenBank/DDBJ whole genome shotgun (WGS) entry which is preliminary data.</text>
</comment>
<sequence>DCGRHRLGKMLGEYYSLRGWTEEGIPTREKLDDLGLK</sequence>
<name>X1QHP4_9ZZZZ</name>
<accession>X1QHP4</accession>
<evidence type="ECO:0000313" key="2">
    <source>
        <dbReference type="EMBL" id="GAI67763.1"/>
    </source>
</evidence>
<proteinExistence type="predicted"/>
<gene>
    <name evidence="2" type="ORF">S06H3_65344</name>
</gene>
<organism evidence="2">
    <name type="scientific">marine sediment metagenome</name>
    <dbReference type="NCBI Taxonomy" id="412755"/>
    <lineage>
        <taxon>unclassified sequences</taxon>
        <taxon>metagenomes</taxon>
        <taxon>ecological metagenomes</taxon>
    </lineage>
</organism>
<dbReference type="InterPro" id="IPR036021">
    <property type="entry name" value="Tungsten_al_ferr_oxy-like_C"/>
</dbReference>
<dbReference type="SUPFAM" id="SSF48310">
    <property type="entry name" value="Aldehyde ferredoxin oxidoreductase, C-terminal domains"/>
    <property type="match status" value="1"/>
</dbReference>
<feature type="domain" description="Aldehyde ferredoxin oxidoreductase C-terminal" evidence="1">
    <location>
        <begin position="6"/>
        <end position="36"/>
    </location>
</feature>
<dbReference type="InterPro" id="IPR013985">
    <property type="entry name" value="Ald_Fedxn_OxRdtase_dom3"/>
</dbReference>
<evidence type="ECO:0000259" key="1">
    <source>
        <dbReference type="Pfam" id="PF01314"/>
    </source>
</evidence>
<dbReference type="GO" id="GO:0016625">
    <property type="term" value="F:oxidoreductase activity, acting on the aldehyde or oxo group of donors, iron-sulfur protein as acceptor"/>
    <property type="evidence" value="ECO:0007669"/>
    <property type="project" value="InterPro"/>
</dbReference>
<dbReference type="Gene3D" id="1.10.599.10">
    <property type="entry name" value="Aldehyde Ferredoxin Oxidoreductase Protein, subunit A, domain 3"/>
    <property type="match status" value="1"/>
</dbReference>
<dbReference type="GO" id="GO:0051536">
    <property type="term" value="F:iron-sulfur cluster binding"/>
    <property type="evidence" value="ECO:0007669"/>
    <property type="project" value="InterPro"/>
</dbReference>